<evidence type="ECO:0000313" key="3">
    <source>
        <dbReference type="Proteomes" id="UP000585681"/>
    </source>
</evidence>
<keyword evidence="3" id="KW-1185">Reference proteome</keyword>
<comment type="caution">
    <text evidence="2">The sequence shown here is derived from an EMBL/GenBank/DDBJ whole genome shotgun (WGS) entry which is preliminary data.</text>
</comment>
<gene>
    <name evidence="2" type="ORF">GGR17_000221</name>
</gene>
<accession>A0A840C5T1</accession>
<feature type="region of interest" description="Disordered" evidence="1">
    <location>
        <begin position="78"/>
        <end position="150"/>
    </location>
</feature>
<feature type="compositionally biased region" description="Low complexity" evidence="1">
    <location>
        <begin position="78"/>
        <end position="90"/>
    </location>
</feature>
<protein>
    <recommendedName>
        <fullName evidence="4">DUF4177 domain-containing protein</fullName>
    </recommendedName>
</protein>
<proteinExistence type="predicted"/>
<evidence type="ECO:0008006" key="4">
    <source>
        <dbReference type="Google" id="ProtNLM"/>
    </source>
</evidence>
<dbReference type="EMBL" id="JACIEQ010000001">
    <property type="protein sequence ID" value="MBB4020430.1"/>
    <property type="molecule type" value="Genomic_DNA"/>
</dbReference>
<name>A0A840C5T1_9RHOB</name>
<feature type="compositionally biased region" description="Low complexity" evidence="1">
    <location>
        <begin position="101"/>
        <end position="111"/>
    </location>
</feature>
<evidence type="ECO:0000256" key="1">
    <source>
        <dbReference type="SAM" id="MobiDB-lite"/>
    </source>
</evidence>
<reference evidence="2" key="1">
    <citation type="submission" date="2020-08" db="EMBL/GenBank/DDBJ databases">
        <title>Genomic Encyclopedia of Type Strains, Phase IV (KMG-IV): sequencing the most valuable type-strain genomes for metagenomic binning, comparative biology and taxonomic classification.</title>
        <authorList>
            <person name="Goeker M."/>
        </authorList>
    </citation>
    <scope>NUCLEOTIDE SEQUENCE [LARGE SCALE GENOMIC DNA]</scope>
    <source>
        <strain evidence="2">DSM 105040</strain>
    </source>
</reference>
<organism evidence="2 3">
    <name type="scientific">Actibacterium naphthalenivorans</name>
    <dbReference type="NCBI Taxonomy" id="1614693"/>
    <lineage>
        <taxon>Bacteria</taxon>
        <taxon>Pseudomonadati</taxon>
        <taxon>Pseudomonadota</taxon>
        <taxon>Alphaproteobacteria</taxon>
        <taxon>Rhodobacterales</taxon>
        <taxon>Roseobacteraceae</taxon>
        <taxon>Actibacterium</taxon>
    </lineage>
</organism>
<sequence length="150" mass="16290">MPKFEYKVVPAPTRGQKIKGVKTTQERFAHVLATLMNDLGRDGWEYQRADTLPCEERQGLTGKTTTFQNMLIFRRALPEQAAPAPMPQAEEAPKTPEEIAARAAASLTADAPEGKAPPALTTRPEGRAPLLGPARLTEDPEKKTGDVAAE</sequence>
<feature type="compositionally biased region" description="Basic and acidic residues" evidence="1">
    <location>
        <begin position="136"/>
        <end position="150"/>
    </location>
</feature>
<evidence type="ECO:0000313" key="2">
    <source>
        <dbReference type="EMBL" id="MBB4020430.1"/>
    </source>
</evidence>
<dbReference type="Proteomes" id="UP000585681">
    <property type="component" value="Unassembled WGS sequence"/>
</dbReference>
<dbReference type="RefSeq" id="WP_054538443.1">
    <property type="nucleotide sequence ID" value="NZ_JACIEQ010000001.1"/>
</dbReference>
<dbReference type="AlphaFoldDB" id="A0A840C5T1"/>
<feature type="compositionally biased region" description="Basic and acidic residues" evidence="1">
    <location>
        <begin position="91"/>
        <end position="100"/>
    </location>
</feature>